<dbReference type="InterPro" id="IPR044783">
    <property type="entry name" value="PHYL"/>
</dbReference>
<keyword evidence="5" id="KW-1133">Transmembrane helix</keyword>
<feature type="compositionally biased region" description="Basic and acidic residues" evidence="4">
    <location>
        <begin position="177"/>
        <end position="192"/>
    </location>
</feature>
<gene>
    <name evidence="7" type="ORF">NE237_028034</name>
</gene>
<keyword evidence="8" id="KW-1185">Reference proteome</keyword>
<organism evidence="7 8">
    <name type="scientific">Protea cynaroides</name>
    <dbReference type="NCBI Taxonomy" id="273540"/>
    <lineage>
        <taxon>Eukaryota</taxon>
        <taxon>Viridiplantae</taxon>
        <taxon>Streptophyta</taxon>
        <taxon>Embryophyta</taxon>
        <taxon>Tracheophyta</taxon>
        <taxon>Spermatophyta</taxon>
        <taxon>Magnoliopsida</taxon>
        <taxon>Proteales</taxon>
        <taxon>Proteaceae</taxon>
        <taxon>Protea</taxon>
    </lineage>
</organism>
<evidence type="ECO:0000256" key="3">
    <source>
        <dbReference type="ARBA" id="ARBA00023136"/>
    </source>
</evidence>
<reference evidence="7" key="1">
    <citation type="journal article" date="2023" name="Plant J.">
        <title>The genome of the king protea, Protea cynaroides.</title>
        <authorList>
            <person name="Chang J."/>
            <person name="Duong T.A."/>
            <person name="Schoeman C."/>
            <person name="Ma X."/>
            <person name="Roodt D."/>
            <person name="Barker N."/>
            <person name="Li Z."/>
            <person name="Van de Peer Y."/>
            <person name="Mizrachi E."/>
        </authorList>
    </citation>
    <scope>NUCLEOTIDE SEQUENCE</scope>
    <source>
        <tissue evidence="7">Young leaves</tissue>
    </source>
</reference>
<name>A0A9Q0GNK2_9MAGN</name>
<dbReference type="SMART" id="SM01270">
    <property type="entry name" value="Longin"/>
    <property type="match status" value="1"/>
</dbReference>
<evidence type="ECO:0000256" key="5">
    <source>
        <dbReference type="SAM" id="Phobius"/>
    </source>
</evidence>
<evidence type="ECO:0000313" key="7">
    <source>
        <dbReference type="EMBL" id="KAJ4951202.1"/>
    </source>
</evidence>
<evidence type="ECO:0000259" key="6">
    <source>
        <dbReference type="SMART" id="SM01270"/>
    </source>
</evidence>
<dbReference type="InterPro" id="IPR011012">
    <property type="entry name" value="Longin-like_dom_sf"/>
</dbReference>
<evidence type="ECO:0000313" key="8">
    <source>
        <dbReference type="Proteomes" id="UP001141806"/>
    </source>
</evidence>
<comment type="caution">
    <text evidence="7">The sequence shown here is derived from an EMBL/GenBank/DDBJ whole genome shotgun (WGS) entry which is preliminary data.</text>
</comment>
<dbReference type="AlphaFoldDB" id="A0A9Q0GNK2"/>
<dbReference type="PANTHER" id="PTHR47461:SF1">
    <property type="entry name" value="PHYTOLONGIN PHYL1.2"/>
    <property type="match status" value="1"/>
</dbReference>
<evidence type="ECO:0000256" key="1">
    <source>
        <dbReference type="ARBA" id="ARBA00004370"/>
    </source>
</evidence>
<dbReference type="Proteomes" id="UP001141806">
    <property type="component" value="Unassembled WGS sequence"/>
</dbReference>
<keyword evidence="5" id="KW-0812">Transmembrane</keyword>
<dbReference type="SUPFAM" id="SSF64356">
    <property type="entry name" value="SNARE-like"/>
    <property type="match status" value="1"/>
</dbReference>
<proteinExistence type="inferred from homology"/>
<feature type="region of interest" description="Disordered" evidence="4">
    <location>
        <begin position="127"/>
        <end position="194"/>
    </location>
</feature>
<comment type="subcellular location">
    <subcellularLocation>
        <location evidence="1">Membrane</location>
    </subcellularLocation>
</comment>
<feature type="domain" description="Longin" evidence="6">
    <location>
        <begin position="27"/>
        <end position="112"/>
    </location>
</feature>
<keyword evidence="3 5" id="KW-0472">Membrane</keyword>
<protein>
    <recommendedName>
        <fullName evidence="6">Longin domain-containing protein</fullName>
    </recommendedName>
</protein>
<evidence type="ECO:0000256" key="4">
    <source>
        <dbReference type="SAM" id="MobiDB-lite"/>
    </source>
</evidence>
<dbReference type="OrthoDB" id="1871923at2759"/>
<dbReference type="GO" id="GO:0016020">
    <property type="term" value="C:membrane"/>
    <property type="evidence" value="ECO:0007669"/>
    <property type="project" value="UniProtKB-SubCell"/>
</dbReference>
<evidence type="ECO:0000256" key="2">
    <source>
        <dbReference type="ARBA" id="ARBA00008025"/>
    </source>
</evidence>
<comment type="similarity">
    <text evidence="2">Belongs to the synaptobrevin family.</text>
</comment>
<dbReference type="PANTHER" id="PTHR47461">
    <property type="entry name" value="PHYTOLONGIN PHYL1.2"/>
    <property type="match status" value="1"/>
</dbReference>
<accession>A0A9Q0GNK2</accession>
<feature type="transmembrane region" description="Helical" evidence="5">
    <location>
        <begin position="242"/>
        <end position="263"/>
    </location>
</feature>
<dbReference type="EMBL" id="JAMYWD010000012">
    <property type="protein sequence ID" value="KAJ4951202.1"/>
    <property type="molecule type" value="Genomic_DNA"/>
</dbReference>
<dbReference type="Gene3D" id="3.30.450.50">
    <property type="entry name" value="Longin domain"/>
    <property type="match status" value="1"/>
</dbReference>
<dbReference type="InterPro" id="IPR010908">
    <property type="entry name" value="Longin_dom"/>
</dbReference>
<sequence>MVFYCCVAKGNRIFYAYSCGDPEIEKLAVLCLERTPPFHTWYFQSVGKRTYGFLMEDEYVYFTIVEESLGNLGVRQFLGHVRDEFKKVAKSGSRGSISGLNSVCLQEQLVPVICRLINSLEQVSQSQPNGDWMLGMPPSQHPRPSPSPESSQTKVSTSSKAPLLRKSSKQEKKKRKDCVIEVRDNGSEEHRKSMGRGIKVDVSTTESDNQGVVVSSISVQKGSSSMRMTDSRHARDLWWRQVWIVIAIDLVVCVILFVIWLGICGGFECISG</sequence>